<keyword evidence="6" id="KW-1185">Reference proteome</keyword>
<dbReference type="PANTHER" id="PTHR23028:SF53">
    <property type="entry name" value="ACYL_TRANSF_3 DOMAIN-CONTAINING PROTEIN"/>
    <property type="match status" value="1"/>
</dbReference>
<evidence type="ECO:0000313" key="5">
    <source>
        <dbReference type="EMBL" id="MBA8886555.1"/>
    </source>
</evidence>
<dbReference type="InterPro" id="IPR050879">
    <property type="entry name" value="Acyltransferase_3"/>
</dbReference>
<dbReference type="GO" id="GO:0016747">
    <property type="term" value="F:acyltransferase activity, transferring groups other than amino-acyl groups"/>
    <property type="evidence" value="ECO:0007669"/>
    <property type="project" value="InterPro"/>
</dbReference>
<organism evidence="5 6">
    <name type="scientific">Dokdonella fugitiva</name>
    <dbReference type="NCBI Taxonomy" id="328517"/>
    <lineage>
        <taxon>Bacteria</taxon>
        <taxon>Pseudomonadati</taxon>
        <taxon>Pseudomonadota</taxon>
        <taxon>Gammaproteobacteria</taxon>
        <taxon>Lysobacterales</taxon>
        <taxon>Rhodanobacteraceae</taxon>
        <taxon>Dokdonella</taxon>
    </lineage>
</organism>
<comment type="caution">
    <text evidence="5">The sequence shown here is derived from an EMBL/GenBank/DDBJ whole genome shotgun (WGS) entry which is preliminary data.</text>
</comment>
<keyword evidence="2" id="KW-0812">Transmembrane</keyword>
<feature type="domain" description="Acyltransferase 3" evidence="3">
    <location>
        <begin position="38"/>
        <end position="348"/>
    </location>
</feature>
<feature type="transmembrane region" description="Helical" evidence="2">
    <location>
        <begin position="258"/>
        <end position="278"/>
    </location>
</feature>
<dbReference type="GO" id="GO:0009103">
    <property type="term" value="P:lipopolysaccharide biosynthetic process"/>
    <property type="evidence" value="ECO:0007669"/>
    <property type="project" value="TreeGrafter"/>
</dbReference>
<proteinExistence type="predicted"/>
<keyword evidence="2" id="KW-1133">Transmembrane helix</keyword>
<evidence type="ECO:0000256" key="2">
    <source>
        <dbReference type="SAM" id="Phobius"/>
    </source>
</evidence>
<dbReference type="RefSeq" id="WP_182529625.1">
    <property type="nucleotide sequence ID" value="NZ_JACGXL010000001.1"/>
</dbReference>
<feature type="domain" description="SGNH" evidence="4">
    <location>
        <begin position="460"/>
        <end position="700"/>
    </location>
</feature>
<feature type="transmembrane region" description="Helical" evidence="2">
    <location>
        <begin position="315"/>
        <end position="334"/>
    </location>
</feature>
<evidence type="ECO:0000259" key="3">
    <source>
        <dbReference type="Pfam" id="PF01757"/>
    </source>
</evidence>
<evidence type="ECO:0000259" key="4">
    <source>
        <dbReference type="Pfam" id="PF19040"/>
    </source>
</evidence>
<dbReference type="EMBL" id="JACGXL010000001">
    <property type="protein sequence ID" value="MBA8886555.1"/>
    <property type="molecule type" value="Genomic_DNA"/>
</dbReference>
<reference evidence="5 6" key="1">
    <citation type="submission" date="2020-07" db="EMBL/GenBank/DDBJ databases">
        <title>Genomic Encyclopedia of Type Strains, Phase IV (KMG-V): Genome sequencing to study the core and pangenomes of soil and plant-associated prokaryotes.</title>
        <authorList>
            <person name="Whitman W."/>
        </authorList>
    </citation>
    <scope>NUCLEOTIDE SEQUENCE [LARGE SCALE GENOMIC DNA]</scope>
    <source>
        <strain evidence="5 6">RH2WT43</strain>
    </source>
</reference>
<feature type="transmembrane region" description="Helical" evidence="2">
    <location>
        <begin position="104"/>
        <end position="127"/>
    </location>
</feature>
<dbReference type="InterPro" id="IPR002656">
    <property type="entry name" value="Acyl_transf_3_dom"/>
</dbReference>
<dbReference type="GO" id="GO:0016020">
    <property type="term" value="C:membrane"/>
    <property type="evidence" value="ECO:0007669"/>
    <property type="project" value="TreeGrafter"/>
</dbReference>
<evidence type="ECO:0000256" key="1">
    <source>
        <dbReference type="SAM" id="MobiDB-lite"/>
    </source>
</evidence>
<accession>A0A839ES25</accession>
<dbReference type="Pfam" id="PF19040">
    <property type="entry name" value="SGNH"/>
    <property type="match status" value="1"/>
</dbReference>
<feature type="transmembrane region" description="Helical" evidence="2">
    <location>
        <begin position="62"/>
        <end position="84"/>
    </location>
</feature>
<feature type="transmembrane region" description="Helical" evidence="2">
    <location>
        <begin position="354"/>
        <end position="371"/>
    </location>
</feature>
<protein>
    <submittedName>
        <fullName evidence="5">Peptidoglycan/LPS O-acetylase OafA/YrhL</fullName>
    </submittedName>
</protein>
<sequence length="712" mass="77527">MNPTHALDAPAAGADVRATPGVSAAPDRTAPTRHVPHIDGLRALAVLAVIAYHLDERWLPGGFGGVDIFFAISGFVVSASVGTWNQGGFGRFIAWFYARRMQRIVPALLACLLLTTFASTLFVPAAWLSSANETTGLYAFFGLSNWFLANHRESYFSPTIDFNPYTHTWSLGVEEQFYLLFPLLFFAWTRGGRWRAASMILFAAAGVVSVAWAWQLGRVDPAASFYLITTRLFELAGGVLLYQILARRTAAIETPARARVAVAGAWASLALVVAGLLVSKPRDFPFPGAWLPVFGTLGLLAFLHEMRGGVLQRVLASRGVTYVGRISYSLYLWHWPVFVLFRWTCGLESASTRSLATALTFALAAASFRFVEKPLRYSTRLRALTRVGVVALGIASVGGAFWLSTQITAARESLALGTVTRHADDWYPHAVTTLPEVPGCRLDTHIAMAGTGSVAIYSRSGCPAPAEPVPTLFVIGDSHASAYLGLLTEHALRTGATIVLYHNQNCTFASLQSEREQGACPAQGQAAIDDMLARGRTGDIVFLAALRLNRLSNQFAGVDEARARDGIGGEAARTRRATAEKTLIAQLAPLARHGMRMIADAPKPVFRAPPFRCADWFDRGNPICAAGLEMRRDDLQRYRAPVLESLARVAQGVPPLLVWDPFPILCPDAVCVAIRDGKPLFFDGDHLSAYANRMLRDDFERIVREAHAKPDA</sequence>
<dbReference type="Pfam" id="PF01757">
    <property type="entry name" value="Acyl_transf_3"/>
    <property type="match status" value="1"/>
</dbReference>
<feature type="region of interest" description="Disordered" evidence="1">
    <location>
        <begin position="1"/>
        <end position="30"/>
    </location>
</feature>
<evidence type="ECO:0000313" key="6">
    <source>
        <dbReference type="Proteomes" id="UP000550401"/>
    </source>
</evidence>
<dbReference type="AlphaFoldDB" id="A0A839ES25"/>
<dbReference type="Proteomes" id="UP000550401">
    <property type="component" value="Unassembled WGS sequence"/>
</dbReference>
<feature type="transmembrane region" description="Helical" evidence="2">
    <location>
        <begin position="383"/>
        <end position="403"/>
    </location>
</feature>
<feature type="transmembrane region" description="Helical" evidence="2">
    <location>
        <begin position="223"/>
        <end position="246"/>
    </location>
</feature>
<gene>
    <name evidence="5" type="ORF">FHW12_000746</name>
</gene>
<dbReference type="PANTHER" id="PTHR23028">
    <property type="entry name" value="ACETYLTRANSFERASE"/>
    <property type="match status" value="1"/>
</dbReference>
<name>A0A839ES25_9GAMM</name>
<keyword evidence="2" id="KW-0472">Membrane</keyword>
<feature type="transmembrane region" description="Helical" evidence="2">
    <location>
        <begin position="200"/>
        <end position="217"/>
    </location>
</feature>
<dbReference type="InterPro" id="IPR043968">
    <property type="entry name" value="SGNH"/>
</dbReference>
<feature type="transmembrane region" description="Helical" evidence="2">
    <location>
        <begin position="284"/>
        <end position="303"/>
    </location>
</feature>
<feature type="transmembrane region" description="Helical" evidence="2">
    <location>
        <begin position="169"/>
        <end position="188"/>
    </location>
</feature>